<protein>
    <submittedName>
        <fullName evidence="1">939_t:CDS:1</fullName>
    </submittedName>
</protein>
<evidence type="ECO:0000313" key="1">
    <source>
        <dbReference type="EMBL" id="CAG8507030.1"/>
    </source>
</evidence>
<proteinExistence type="predicted"/>
<keyword evidence="2" id="KW-1185">Reference proteome</keyword>
<sequence>MPLNALLGIQGAVFLLTCARLLGISDFILCTNNSTIAKISVEMKTYYNLNLGDHDLYKIYRHSDRALIMETDPNFRFKKGPYHSF</sequence>
<name>A0A9N8ZUI1_9GLOM</name>
<reference evidence="1" key="1">
    <citation type="submission" date="2021-06" db="EMBL/GenBank/DDBJ databases">
        <authorList>
            <person name="Kallberg Y."/>
            <person name="Tangrot J."/>
            <person name="Rosling A."/>
        </authorList>
    </citation>
    <scope>NUCLEOTIDE SEQUENCE</scope>
    <source>
        <strain evidence="1">UK204</strain>
    </source>
</reference>
<organism evidence="1 2">
    <name type="scientific">Funneliformis caledonium</name>
    <dbReference type="NCBI Taxonomy" id="1117310"/>
    <lineage>
        <taxon>Eukaryota</taxon>
        <taxon>Fungi</taxon>
        <taxon>Fungi incertae sedis</taxon>
        <taxon>Mucoromycota</taxon>
        <taxon>Glomeromycotina</taxon>
        <taxon>Glomeromycetes</taxon>
        <taxon>Glomerales</taxon>
        <taxon>Glomeraceae</taxon>
        <taxon>Funneliformis</taxon>
    </lineage>
</organism>
<comment type="caution">
    <text evidence="1">The sequence shown here is derived from an EMBL/GenBank/DDBJ whole genome shotgun (WGS) entry which is preliminary data.</text>
</comment>
<evidence type="ECO:0000313" key="2">
    <source>
        <dbReference type="Proteomes" id="UP000789570"/>
    </source>
</evidence>
<dbReference type="AlphaFoldDB" id="A0A9N8ZUI1"/>
<dbReference type="OrthoDB" id="10551383at2759"/>
<accession>A0A9N8ZUI1</accession>
<dbReference type="Proteomes" id="UP000789570">
    <property type="component" value="Unassembled WGS sequence"/>
</dbReference>
<dbReference type="EMBL" id="CAJVPQ010000741">
    <property type="protein sequence ID" value="CAG8507030.1"/>
    <property type="molecule type" value="Genomic_DNA"/>
</dbReference>
<gene>
    <name evidence="1" type="ORF">FCALED_LOCUS3999</name>
</gene>